<feature type="binding site" evidence="2">
    <location>
        <begin position="86"/>
        <end position="87"/>
    </location>
    <ligand>
        <name>substrate</name>
    </ligand>
</feature>
<evidence type="ECO:0000313" key="6">
    <source>
        <dbReference type="EMBL" id="GAC55891.1"/>
    </source>
</evidence>
<keyword evidence="7" id="KW-1185">Reference proteome</keyword>
<dbReference type="OrthoDB" id="9788068at2"/>
<dbReference type="Proteomes" id="UP000053405">
    <property type="component" value="Unassembled WGS sequence"/>
</dbReference>
<dbReference type="PIRSF" id="PIRSF001220">
    <property type="entry name" value="L-ASNase_gatD"/>
    <property type="match status" value="1"/>
</dbReference>
<dbReference type="RefSeq" id="WP_005935104.1">
    <property type="nucleotide sequence ID" value="NZ_ATVK01000040.1"/>
</dbReference>
<dbReference type="eggNOG" id="COG0252">
    <property type="taxonomic scope" value="Bacteria"/>
</dbReference>
<name>L7L555_9ACTN</name>
<feature type="domain" description="Asparaginase/glutaminase C-terminal" evidence="5">
    <location>
        <begin position="191"/>
        <end position="306"/>
    </location>
</feature>
<comment type="caution">
    <text evidence="6">The sequence shown here is derived from an EMBL/GenBank/DDBJ whole genome shotgun (WGS) entry which is preliminary data.</text>
</comment>
<feature type="domain" description="L-asparaginase N-terminal" evidence="4">
    <location>
        <begin position="6"/>
        <end position="173"/>
    </location>
</feature>
<dbReference type="STRING" id="1121927.GOHSU_02_00340"/>
<dbReference type="PANTHER" id="PTHR11707:SF28">
    <property type="entry name" value="60 KDA LYSOPHOSPHOLIPASE"/>
    <property type="match status" value="1"/>
</dbReference>
<gene>
    <name evidence="6" type="ORF">GOHSU_02_00340</name>
</gene>
<dbReference type="PROSITE" id="PS51732">
    <property type="entry name" value="ASN_GLN_ASE_3"/>
    <property type="match status" value="1"/>
</dbReference>
<dbReference type="Pfam" id="PF00710">
    <property type="entry name" value="Asparaginase"/>
    <property type="match status" value="1"/>
</dbReference>
<dbReference type="PIRSF" id="PIRSF500176">
    <property type="entry name" value="L_ASNase"/>
    <property type="match status" value="1"/>
</dbReference>
<dbReference type="SMART" id="SM00870">
    <property type="entry name" value="Asparaginase"/>
    <property type="match status" value="1"/>
</dbReference>
<dbReference type="SFLD" id="SFLDS00057">
    <property type="entry name" value="Glutaminase/Asparaginase"/>
    <property type="match status" value="1"/>
</dbReference>
<dbReference type="EMBL" id="BANT01000002">
    <property type="protein sequence ID" value="GAC55891.1"/>
    <property type="molecule type" value="Genomic_DNA"/>
</dbReference>
<dbReference type="InterPro" id="IPR027473">
    <property type="entry name" value="L-asparaginase_C"/>
</dbReference>
<feature type="binding site" evidence="2">
    <location>
        <position position="53"/>
    </location>
    <ligand>
        <name>substrate</name>
    </ligand>
</feature>
<protein>
    <submittedName>
        <fullName evidence="6">Putative L-asparaginase</fullName>
    </submittedName>
</protein>
<evidence type="ECO:0000256" key="2">
    <source>
        <dbReference type="PIRSR" id="PIRSR001220-2"/>
    </source>
</evidence>
<feature type="active site" description="O-isoaspartyl threonine intermediate" evidence="1">
    <location>
        <position position="14"/>
    </location>
</feature>
<feature type="active site" evidence="3">
    <location>
        <position position="86"/>
    </location>
</feature>
<reference evidence="6 7" key="1">
    <citation type="submission" date="2012-12" db="EMBL/GenBank/DDBJ databases">
        <title>Whole genome shotgun sequence of Gordonia hirsuta NBRC 16056.</title>
        <authorList>
            <person name="Isaki-Nakamura S."/>
            <person name="Hosoyama A."/>
            <person name="Tsuchikane K."/>
            <person name="Katsumata H."/>
            <person name="Baba S."/>
            <person name="Yamazaki S."/>
            <person name="Fujita N."/>
        </authorList>
    </citation>
    <scope>NUCLEOTIDE SEQUENCE [LARGE SCALE GENOMIC DNA]</scope>
    <source>
        <strain evidence="6 7">NBRC 16056</strain>
    </source>
</reference>
<evidence type="ECO:0000259" key="5">
    <source>
        <dbReference type="Pfam" id="PF17763"/>
    </source>
</evidence>
<dbReference type="InterPro" id="IPR040919">
    <property type="entry name" value="Asparaginase_C"/>
</dbReference>
<dbReference type="SUPFAM" id="SSF53774">
    <property type="entry name" value="Glutaminase/Asparaginase"/>
    <property type="match status" value="1"/>
</dbReference>
<dbReference type="AlphaFoldDB" id="L7L555"/>
<dbReference type="InterPro" id="IPR027475">
    <property type="entry name" value="Asparaginase/glutaminase_AS2"/>
</dbReference>
<dbReference type="InterPro" id="IPR037152">
    <property type="entry name" value="L-asparaginase_N_sf"/>
</dbReference>
<organism evidence="6 7">
    <name type="scientific">Gordonia hirsuta DSM 44140 = NBRC 16056</name>
    <dbReference type="NCBI Taxonomy" id="1121927"/>
    <lineage>
        <taxon>Bacteria</taxon>
        <taxon>Bacillati</taxon>
        <taxon>Actinomycetota</taxon>
        <taxon>Actinomycetes</taxon>
        <taxon>Mycobacteriales</taxon>
        <taxon>Gordoniaceae</taxon>
        <taxon>Gordonia</taxon>
    </lineage>
</organism>
<dbReference type="PRINTS" id="PR00139">
    <property type="entry name" value="ASNGLNASE"/>
</dbReference>
<sequence>MNTRQVVMITTGGTAASRTTQDGAVPVLTGADLLPPDLDHVSVQVVDLLNLDSSAMTVRDQFAVCVAIAEALDNDDVDGVVVTHGTDTLEETAFLADVFAVDPRPVVFTGAQYPSDDPMADGPANIAAALTLAAAEDNRGNGVQVALGGRVLPARGVFKLSTTALEAFDSVNENLPRPLVAETVPGGLPARVDLLALYPGVSPGLIAAAIAQRAAGIVLSATGSGNTHPDITAEVAQAHRRNVPVVVSTRVPYGEVEATYGGGGGGIDLVRAGAIFSPWLRAPQVRMALIALLSTGASRSEIEDFFAASQPS</sequence>
<dbReference type="PROSITE" id="PS00917">
    <property type="entry name" value="ASN_GLN_ASE_2"/>
    <property type="match status" value="1"/>
</dbReference>
<accession>L7L555</accession>
<dbReference type="InterPro" id="IPR036152">
    <property type="entry name" value="Asp/glu_Ase-like_sf"/>
</dbReference>
<dbReference type="Gene3D" id="3.40.50.1170">
    <property type="entry name" value="L-asparaginase, N-terminal domain"/>
    <property type="match status" value="1"/>
</dbReference>
<evidence type="ECO:0000259" key="4">
    <source>
        <dbReference type="Pfam" id="PF00710"/>
    </source>
</evidence>
<dbReference type="GO" id="GO:0004067">
    <property type="term" value="F:asparaginase activity"/>
    <property type="evidence" value="ECO:0007669"/>
    <property type="project" value="UniProtKB-UniRule"/>
</dbReference>
<proteinExistence type="predicted"/>
<dbReference type="PANTHER" id="PTHR11707">
    <property type="entry name" value="L-ASPARAGINASE"/>
    <property type="match status" value="1"/>
</dbReference>
<dbReference type="InterPro" id="IPR006034">
    <property type="entry name" value="Asparaginase/glutaminase-like"/>
</dbReference>
<evidence type="ECO:0000256" key="3">
    <source>
        <dbReference type="PROSITE-ProRule" id="PRU10100"/>
    </source>
</evidence>
<evidence type="ECO:0000313" key="7">
    <source>
        <dbReference type="Proteomes" id="UP000053405"/>
    </source>
</evidence>
<dbReference type="Gene3D" id="3.40.50.40">
    <property type="match status" value="1"/>
</dbReference>
<dbReference type="Pfam" id="PF17763">
    <property type="entry name" value="Asparaginase_C"/>
    <property type="match status" value="1"/>
</dbReference>
<dbReference type="InterPro" id="IPR027474">
    <property type="entry name" value="L-asparaginase_N"/>
</dbReference>
<evidence type="ECO:0000256" key="1">
    <source>
        <dbReference type="PIRSR" id="PIRSR001220-1"/>
    </source>
</evidence>